<dbReference type="InterPro" id="IPR036388">
    <property type="entry name" value="WH-like_DNA-bd_sf"/>
</dbReference>
<evidence type="ECO:0000313" key="5">
    <source>
        <dbReference type="EMBL" id="CTQ71343.1"/>
    </source>
</evidence>
<dbReference type="InterPro" id="IPR001845">
    <property type="entry name" value="HTH_ArsR_DNA-bd_dom"/>
</dbReference>
<dbReference type="RefSeq" id="WP_055113746.1">
    <property type="nucleotide sequence ID" value="NZ_CXWA01000001.1"/>
</dbReference>
<dbReference type="STRING" id="311410.LA5095_01625"/>
<dbReference type="NCBIfam" id="NF033788">
    <property type="entry name" value="HTH_metalloreg"/>
    <property type="match status" value="1"/>
</dbReference>
<evidence type="ECO:0000256" key="2">
    <source>
        <dbReference type="ARBA" id="ARBA00023125"/>
    </source>
</evidence>
<evidence type="ECO:0000259" key="4">
    <source>
        <dbReference type="PROSITE" id="PS50987"/>
    </source>
</evidence>
<accession>A0A0M7A4L0</accession>
<keyword evidence="6" id="KW-1185">Reference proteome</keyword>
<dbReference type="PANTHER" id="PTHR43132:SF2">
    <property type="entry name" value="ARSENICAL RESISTANCE OPERON REPRESSOR ARSR-RELATED"/>
    <property type="match status" value="1"/>
</dbReference>
<keyword evidence="1" id="KW-0805">Transcription regulation</keyword>
<dbReference type="InterPro" id="IPR036390">
    <property type="entry name" value="WH_DNA-bd_sf"/>
</dbReference>
<feature type="domain" description="HTH arsR-type" evidence="4">
    <location>
        <begin position="1"/>
        <end position="95"/>
    </location>
</feature>
<dbReference type="InterPro" id="IPR051011">
    <property type="entry name" value="Metal_resp_trans_reg"/>
</dbReference>
<dbReference type="SUPFAM" id="SSF46785">
    <property type="entry name" value="Winged helix' DNA-binding domain"/>
    <property type="match status" value="1"/>
</dbReference>
<dbReference type="CDD" id="cd00090">
    <property type="entry name" value="HTH_ARSR"/>
    <property type="match status" value="1"/>
</dbReference>
<name>A0A0M7A4L0_9HYPH</name>
<reference evidence="6" key="1">
    <citation type="submission" date="2015-07" db="EMBL/GenBank/DDBJ databases">
        <authorList>
            <person name="Rodrigo-Torres Lidia"/>
            <person name="Arahal R.David."/>
        </authorList>
    </citation>
    <scope>NUCLEOTIDE SEQUENCE [LARGE SCALE GENOMIC DNA]</scope>
    <source>
        <strain evidence="6">CECT 5096</strain>
    </source>
</reference>
<dbReference type="PANTHER" id="PTHR43132">
    <property type="entry name" value="ARSENICAL RESISTANCE OPERON REPRESSOR ARSR-RELATED"/>
    <property type="match status" value="1"/>
</dbReference>
<dbReference type="OrthoDB" id="9804742at2"/>
<organism evidence="5 6">
    <name type="scientific">Roseibium album</name>
    <dbReference type="NCBI Taxonomy" id="311410"/>
    <lineage>
        <taxon>Bacteria</taxon>
        <taxon>Pseudomonadati</taxon>
        <taxon>Pseudomonadota</taxon>
        <taxon>Alphaproteobacteria</taxon>
        <taxon>Hyphomicrobiales</taxon>
        <taxon>Stappiaceae</taxon>
        <taxon>Roseibium</taxon>
    </lineage>
</organism>
<dbReference type="GO" id="GO:0003700">
    <property type="term" value="F:DNA-binding transcription factor activity"/>
    <property type="evidence" value="ECO:0007669"/>
    <property type="project" value="InterPro"/>
</dbReference>
<dbReference type="EMBL" id="CXWC01000010">
    <property type="protein sequence ID" value="CTQ71343.1"/>
    <property type="molecule type" value="Genomic_DNA"/>
</dbReference>
<dbReference type="InterPro" id="IPR011991">
    <property type="entry name" value="ArsR-like_HTH"/>
</dbReference>
<dbReference type="PRINTS" id="PR00778">
    <property type="entry name" value="HTHARSR"/>
</dbReference>
<dbReference type="GO" id="GO:0003677">
    <property type="term" value="F:DNA binding"/>
    <property type="evidence" value="ECO:0007669"/>
    <property type="project" value="UniProtKB-KW"/>
</dbReference>
<protein>
    <submittedName>
        <fullName evidence="5">Helix-turn-helix domain protein</fullName>
    </submittedName>
</protein>
<keyword evidence="3" id="KW-0804">Transcription</keyword>
<dbReference type="Proteomes" id="UP000049983">
    <property type="component" value="Unassembled WGS sequence"/>
</dbReference>
<keyword evidence="2" id="KW-0238">DNA-binding</keyword>
<gene>
    <name evidence="5" type="ORF">LA5096_02879</name>
</gene>
<dbReference type="Pfam" id="PF12840">
    <property type="entry name" value="HTH_20"/>
    <property type="match status" value="1"/>
</dbReference>
<evidence type="ECO:0000313" key="6">
    <source>
        <dbReference type="Proteomes" id="UP000049983"/>
    </source>
</evidence>
<dbReference type="Gene3D" id="1.10.10.10">
    <property type="entry name" value="Winged helix-like DNA-binding domain superfamily/Winged helix DNA-binding domain"/>
    <property type="match status" value="1"/>
</dbReference>
<evidence type="ECO:0000256" key="1">
    <source>
        <dbReference type="ARBA" id="ARBA00023015"/>
    </source>
</evidence>
<evidence type="ECO:0000256" key="3">
    <source>
        <dbReference type="ARBA" id="ARBA00023163"/>
    </source>
</evidence>
<dbReference type="GeneID" id="97670246"/>
<dbReference type="SMART" id="SM00418">
    <property type="entry name" value="HTH_ARSR"/>
    <property type="match status" value="1"/>
</dbReference>
<dbReference type="AlphaFoldDB" id="A0A0M7A4L0"/>
<proteinExistence type="predicted"/>
<sequence>MEKNKALDALAALGQETRLDVFRLLVKVGKEGMTAGAVADALEVRPNTLSTHLAALSRAGLVQAERDGRSIHYSSDLTTMQFLVTYLLQDCCGGNPELCAPIADLFTSGSCSKAKAL</sequence>
<dbReference type="PROSITE" id="PS50987">
    <property type="entry name" value="HTH_ARSR_2"/>
    <property type="match status" value="1"/>
</dbReference>